<dbReference type="AlphaFoldDB" id="A0AAW8DJQ6"/>
<dbReference type="Proteomes" id="UP001242995">
    <property type="component" value="Unassembled WGS sequence"/>
</dbReference>
<organism evidence="2 5">
    <name type="scientific">Arthrobacter bambusae</name>
    <dbReference type="NCBI Taxonomy" id="1338426"/>
    <lineage>
        <taxon>Bacteria</taxon>
        <taxon>Bacillati</taxon>
        <taxon>Actinomycetota</taxon>
        <taxon>Actinomycetes</taxon>
        <taxon>Micrococcales</taxon>
        <taxon>Micrococcaceae</taxon>
        <taxon>Arthrobacter</taxon>
    </lineage>
</organism>
<protein>
    <submittedName>
        <fullName evidence="2">Uncharacterized membrane protein (DUF485 family)</fullName>
    </submittedName>
</protein>
<accession>A0AAW8DJQ6</accession>
<evidence type="ECO:0000313" key="3">
    <source>
        <dbReference type="EMBL" id="MDQ0181849.1"/>
    </source>
</evidence>
<keyword evidence="1" id="KW-0812">Transmembrane</keyword>
<keyword evidence="1" id="KW-0472">Membrane</keyword>
<dbReference type="Pfam" id="PF04341">
    <property type="entry name" value="DUF485"/>
    <property type="match status" value="1"/>
</dbReference>
<name>A0AAW8DJQ6_9MICC</name>
<comment type="caution">
    <text evidence="2">The sequence shown here is derived from an EMBL/GenBank/DDBJ whole genome shotgun (WGS) entry which is preliminary data.</text>
</comment>
<dbReference type="PANTHER" id="PTHR38441">
    <property type="entry name" value="INTEGRAL MEMBRANE PROTEIN-RELATED"/>
    <property type="match status" value="1"/>
</dbReference>
<dbReference type="EMBL" id="JAUSRG010000009">
    <property type="protein sequence ID" value="MDP9906046.1"/>
    <property type="molecule type" value="Genomic_DNA"/>
</dbReference>
<dbReference type="InterPro" id="IPR007436">
    <property type="entry name" value="DUF485"/>
</dbReference>
<keyword evidence="4" id="KW-1185">Reference proteome</keyword>
<evidence type="ECO:0000313" key="4">
    <source>
        <dbReference type="Proteomes" id="UP001230951"/>
    </source>
</evidence>
<evidence type="ECO:0000313" key="5">
    <source>
        <dbReference type="Proteomes" id="UP001242995"/>
    </source>
</evidence>
<reference evidence="2 4" key="1">
    <citation type="submission" date="2023-07" db="EMBL/GenBank/DDBJ databases">
        <title>Sorghum-associated microbial communities from plants grown in Nebraska, USA.</title>
        <authorList>
            <person name="Schachtman D."/>
        </authorList>
    </citation>
    <scope>NUCLEOTIDE SEQUENCE</scope>
    <source>
        <strain evidence="2">DS1006</strain>
        <strain evidence="3 4">DS1016</strain>
    </source>
</reference>
<keyword evidence="1" id="KW-1133">Transmembrane helix</keyword>
<dbReference type="PANTHER" id="PTHR38441:SF1">
    <property type="entry name" value="MEMBRANE PROTEIN"/>
    <property type="match status" value="1"/>
</dbReference>
<evidence type="ECO:0000256" key="1">
    <source>
        <dbReference type="SAM" id="Phobius"/>
    </source>
</evidence>
<evidence type="ECO:0000313" key="2">
    <source>
        <dbReference type="EMBL" id="MDP9906046.1"/>
    </source>
</evidence>
<sequence length="77" mass="8843">MTAFFLAWYFGFVLLSVYATGFMSTPFLGNYFNIGHFLGLLQFVSTFIITGLYIRHANTKLDPIARRIRASLEREAK</sequence>
<feature type="transmembrane region" description="Helical" evidence="1">
    <location>
        <begin position="35"/>
        <end position="54"/>
    </location>
</feature>
<gene>
    <name evidence="2" type="ORF">J2S90_003017</name>
    <name evidence="3" type="ORF">J2S93_003288</name>
</gene>
<dbReference type="Proteomes" id="UP001230951">
    <property type="component" value="Unassembled WGS sequence"/>
</dbReference>
<proteinExistence type="predicted"/>
<dbReference type="EMBL" id="JAUSTF010000008">
    <property type="protein sequence ID" value="MDQ0181849.1"/>
    <property type="molecule type" value="Genomic_DNA"/>
</dbReference>